<comment type="caution">
    <text evidence="11">The sequence shown here is derived from an EMBL/GenBank/DDBJ whole genome shotgun (WGS) entry which is preliminary data.</text>
</comment>
<evidence type="ECO:0000313" key="11">
    <source>
        <dbReference type="EMBL" id="KAK3276498.1"/>
    </source>
</evidence>
<keyword evidence="12" id="KW-1185">Reference proteome</keyword>
<dbReference type="InterPro" id="IPR011249">
    <property type="entry name" value="Metalloenz_LuxS/M16"/>
</dbReference>
<dbReference type="AlphaFoldDB" id="A0AAE0L903"/>
<keyword evidence="2" id="KW-0645">Protease</keyword>
<evidence type="ECO:0000259" key="10">
    <source>
        <dbReference type="Pfam" id="PF05193"/>
    </source>
</evidence>
<dbReference type="InterPro" id="IPR001431">
    <property type="entry name" value="Pept_M16_Zn_BS"/>
</dbReference>
<comment type="similarity">
    <text evidence="1 7">Belongs to the peptidase M16 family.</text>
</comment>
<dbReference type="GO" id="GO:0046872">
    <property type="term" value="F:metal ion binding"/>
    <property type="evidence" value="ECO:0007669"/>
    <property type="project" value="UniProtKB-KW"/>
</dbReference>
<dbReference type="InterPro" id="IPR007863">
    <property type="entry name" value="Peptidase_M16_C"/>
</dbReference>
<evidence type="ECO:0000256" key="7">
    <source>
        <dbReference type="RuleBase" id="RU004447"/>
    </source>
</evidence>
<dbReference type="InterPro" id="IPR050626">
    <property type="entry name" value="Peptidase_M16"/>
</dbReference>
<dbReference type="GO" id="GO:0006508">
    <property type="term" value="P:proteolysis"/>
    <property type="evidence" value="ECO:0007669"/>
    <property type="project" value="UniProtKB-KW"/>
</dbReference>
<keyword evidence="4" id="KW-0378">Hydrolase</keyword>
<dbReference type="PANTHER" id="PTHR43690">
    <property type="entry name" value="NARDILYSIN"/>
    <property type="match status" value="1"/>
</dbReference>
<evidence type="ECO:0000259" key="9">
    <source>
        <dbReference type="Pfam" id="PF00675"/>
    </source>
</evidence>
<gene>
    <name evidence="11" type="ORF">CYMTET_15429</name>
</gene>
<dbReference type="Pfam" id="PF00675">
    <property type="entry name" value="Peptidase_M16"/>
    <property type="match status" value="1"/>
</dbReference>
<name>A0AAE0L903_9CHLO</name>
<evidence type="ECO:0000256" key="5">
    <source>
        <dbReference type="ARBA" id="ARBA00022833"/>
    </source>
</evidence>
<keyword evidence="6" id="KW-0482">Metalloprotease</keyword>
<feature type="domain" description="Peptidase M16 C-terminal" evidence="10">
    <location>
        <begin position="263"/>
        <end position="312"/>
    </location>
</feature>
<feature type="region of interest" description="Disordered" evidence="8">
    <location>
        <begin position="301"/>
        <end position="331"/>
    </location>
</feature>
<evidence type="ECO:0000313" key="12">
    <source>
        <dbReference type="Proteomes" id="UP001190700"/>
    </source>
</evidence>
<dbReference type="SUPFAM" id="SSF63411">
    <property type="entry name" value="LuxS/MPP-like metallohydrolase"/>
    <property type="match status" value="3"/>
</dbReference>
<proteinExistence type="inferred from homology"/>
<dbReference type="PROSITE" id="PS00143">
    <property type="entry name" value="INSULINASE"/>
    <property type="match status" value="1"/>
</dbReference>
<evidence type="ECO:0000256" key="2">
    <source>
        <dbReference type="ARBA" id="ARBA00022670"/>
    </source>
</evidence>
<dbReference type="EMBL" id="LGRX02006522">
    <property type="protein sequence ID" value="KAK3276498.1"/>
    <property type="molecule type" value="Genomic_DNA"/>
</dbReference>
<dbReference type="GO" id="GO:0004222">
    <property type="term" value="F:metalloendopeptidase activity"/>
    <property type="evidence" value="ECO:0007669"/>
    <property type="project" value="InterPro"/>
</dbReference>
<sequence length="547" mass="59657">MPSGCPPSTATAPGYRSLHSPMDDVRKSPEDARDYRRLCLESGLLVLLISDPDMRASCSVENEFLSNTPDGRGAKRAAAAMAVEVGSFADPDTAPGLSHLLEHMLFMGSEKYSGENEYGKFLVEHGGDANAFTEAEHTCFHFQVDPGSLRGALDRFAQHFVAPLILEESLDREVLAVDSEFQQALQSDHARLFQVSFQQALQSDHARLFQVSFQQALQSDHARLFQVQCHTARRCHPFCKFSWGNRASLVDTPAAAGLRVRGMLQDHFARHYRADRMALVVLGAEPLDALEHWTRESFAGLSEDGPRCSRQPAVPTCMPGGVSSGADEEEEGRRAEHLGDMMGELSCKAVGSSGAMSEIPSCKGGDTCDATEGAAPHEAAPPYDTVDTVLYQSLAVQADHHQLHITFPLPCLRAHYQSKPAEYLSHLIGHEGCGSLLSALKAQKLATDLSAGVGGTGFDRASTYELFTVTVTLTQHGLPRALDVAGLLFVYLAMLRRAGPLEWVFRELSSQNEVQFRFQPQASAQSTPRYSDLWLPANVSAARSDLL</sequence>
<keyword evidence="3" id="KW-0479">Metal-binding</keyword>
<feature type="domain" description="Peptidase M16 N-terminal" evidence="9">
    <location>
        <begin position="74"/>
        <end position="196"/>
    </location>
</feature>
<dbReference type="Pfam" id="PF05193">
    <property type="entry name" value="Peptidase_M16_C"/>
    <property type="match status" value="2"/>
</dbReference>
<dbReference type="Proteomes" id="UP001190700">
    <property type="component" value="Unassembled WGS sequence"/>
</dbReference>
<feature type="domain" description="Peptidase M16 C-terminal" evidence="10">
    <location>
        <begin position="398"/>
        <end position="508"/>
    </location>
</feature>
<feature type="region of interest" description="Disordered" evidence="8">
    <location>
        <begin position="1"/>
        <end position="29"/>
    </location>
</feature>
<dbReference type="PANTHER" id="PTHR43690:SF18">
    <property type="entry name" value="INSULIN-DEGRADING ENZYME-RELATED"/>
    <property type="match status" value="1"/>
</dbReference>
<organism evidence="11 12">
    <name type="scientific">Cymbomonas tetramitiformis</name>
    <dbReference type="NCBI Taxonomy" id="36881"/>
    <lineage>
        <taxon>Eukaryota</taxon>
        <taxon>Viridiplantae</taxon>
        <taxon>Chlorophyta</taxon>
        <taxon>Pyramimonadophyceae</taxon>
        <taxon>Pyramimonadales</taxon>
        <taxon>Pyramimonadaceae</taxon>
        <taxon>Cymbomonas</taxon>
    </lineage>
</organism>
<evidence type="ECO:0000256" key="6">
    <source>
        <dbReference type="ARBA" id="ARBA00023049"/>
    </source>
</evidence>
<dbReference type="InterPro" id="IPR011765">
    <property type="entry name" value="Pept_M16_N"/>
</dbReference>
<dbReference type="Gene3D" id="3.30.830.10">
    <property type="entry name" value="Metalloenzyme, LuxS/M16 peptidase-like"/>
    <property type="match status" value="3"/>
</dbReference>
<protein>
    <submittedName>
        <fullName evidence="11">Uncharacterized protein</fullName>
    </submittedName>
</protein>
<evidence type="ECO:0000256" key="8">
    <source>
        <dbReference type="SAM" id="MobiDB-lite"/>
    </source>
</evidence>
<evidence type="ECO:0000256" key="4">
    <source>
        <dbReference type="ARBA" id="ARBA00022801"/>
    </source>
</evidence>
<feature type="compositionally biased region" description="Polar residues" evidence="8">
    <location>
        <begin position="1"/>
        <end position="11"/>
    </location>
</feature>
<reference evidence="11 12" key="1">
    <citation type="journal article" date="2015" name="Genome Biol. Evol.">
        <title>Comparative Genomics of a Bacterivorous Green Alga Reveals Evolutionary Causalities and Consequences of Phago-Mixotrophic Mode of Nutrition.</title>
        <authorList>
            <person name="Burns J.A."/>
            <person name="Paasch A."/>
            <person name="Narechania A."/>
            <person name="Kim E."/>
        </authorList>
    </citation>
    <scope>NUCLEOTIDE SEQUENCE [LARGE SCALE GENOMIC DNA]</scope>
    <source>
        <strain evidence="11 12">PLY_AMNH</strain>
    </source>
</reference>
<evidence type="ECO:0000256" key="3">
    <source>
        <dbReference type="ARBA" id="ARBA00022723"/>
    </source>
</evidence>
<accession>A0AAE0L903</accession>
<evidence type="ECO:0000256" key="1">
    <source>
        <dbReference type="ARBA" id="ARBA00007261"/>
    </source>
</evidence>
<keyword evidence="5" id="KW-0862">Zinc</keyword>